<evidence type="ECO:0000313" key="3">
    <source>
        <dbReference type="Proteomes" id="UP000001610"/>
    </source>
</evidence>
<dbReference type="OMA" id="WSFQKQV"/>
<dbReference type="HOGENOM" id="CLU_046151_0_0_1"/>
<sequence length="424" mass="47387">MPPPLLPDSKKTWCRQVEAHGLEDDTLFTITQLNSASKIGLPQFLMLQVLYRRIQPISKLEKLFQDGAVTAENWTAAKTCLASCQQYQGYIHSIFSGEAVIGSFAPARLYQKQSSELIEQPDSSPEVDSSKIFLPKRVTRSQTRAERGSPTPKSSAVETEEFAKLALHTPKQPSGAGDGFSSSSAGTPSSYLYSPNNGTPIPPSVADKVYRFIEDEQIVNFSLIVLLDTLIMMCPAVKGSWSPYRCPFSVRDAGVEIYQARVDGVFRPQHDRPGNMIVEVKPHSRHVNQMDVSMQESAQMAAWIADYPDLESRIRTKKEKAALGKGKETVGKPVARPEQAKEEDPMPPMLKYRRALISQNRRDVYITIGSYDEDYIDYITNVCQTKSFLVMDCYGPFSVTDASNMERLCHIMLALCLQGRILDK</sequence>
<name>G3JT91_CORMM</name>
<feature type="region of interest" description="Disordered" evidence="1">
    <location>
        <begin position="321"/>
        <end position="345"/>
    </location>
</feature>
<evidence type="ECO:0000313" key="2">
    <source>
        <dbReference type="EMBL" id="EGX88238.1"/>
    </source>
</evidence>
<dbReference type="Proteomes" id="UP000001610">
    <property type="component" value="Unassembled WGS sequence"/>
</dbReference>
<feature type="compositionally biased region" description="Basic and acidic residues" evidence="1">
    <location>
        <begin position="321"/>
        <end position="330"/>
    </location>
</feature>
<dbReference type="OrthoDB" id="3508621at2759"/>
<dbReference type="eggNOG" id="ENOG502SZ7A">
    <property type="taxonomic scope" value="Eukaryota"/>
</dbReference>
<dbReference type="InParanoid" id="G3JT91"/>
<evidence type="ECO:0000256" key="1">
    <source>
        <dbReference type="SAM" id="MobiDB-lite"/>
    </source>
</evidence>
<feature type="compositionally biased region" description="Low complexity" evidence="1">
    <location>
        <begin position="179"/>
        <end position="194"/>
    </location>
</feature>
<gene>
    <name evidence="2" type="ORF">CCM_08281</name>
</gene>
<dbReference type="KEGG" id="cmt:CCM_08281"/>
<proteinExistence type="predicted"/>
<protein>
    <submittedName>
        <fullName evidence="2">Uncharacterized protein</fullName>
    </submittedName>
</protein>
<organism evidence="2 3">
    <name type="scientific">Cordyceps militaris (strain CM01)</name>
    <name type="common">Caterpillar fungus</name>
    <dbReference type="NCBI Taxonomy" id="983644"/>
    <lineage>
        <taxon>Eukaryota</taxon>
        <taxon>Fungi</taxon>
        <taxon>Dikarya</taxon>
        <taxon>Ascomycota</taxon>
        <taxon>Pezizomycotina</taxon>
        <taxon>Sordariomycetes</taxon>
        <taxon>Hypocreomycetidae</taxon>
        <taxon>Hypocreales</taxon>
        <taxon>Cordycipitaceae</taxon>
        <taxon>Cordyceps</taxon>
    </lineage>
</organism>
<accession>G3JT91</accession>
<dbReference type="VEuPathDB" id="FungiDB:CCM_08281"/>
<dbReference type="STRING" id="983644.G3JT91"/>
<dbReference type="EMBL" id="JH126405">
    <property type="protein sequence ID" value="EGX88238.1"/>
    <property type="molecule type" value="Genomic_DNA"/>
</dbReference>
<feature type="region of interest" description="Disordered" evidence="1">
    <location>
        <begin position="138"/>
        <end position="198"/>
    </location>
</feature>
<keyword evidence="3" id="KW-1185">Reference proteome</keyword>
<dbReference type="GeneID" id="18170289"/>
<reference evidence="2 3" key="1">
    <citation type="journal article" date="2011" name="Genome Biol.">
        <title>Genome sequence of the insect pathogenic fungus Cordyceps militaris, a valued traditional Chinese medicine.</title>
        <authorList>
            <person name="Zheng P."/>
            <person name="Xia Y."/>
            <person name="Xiao G."/>
            <person name="Xiong C."/>
            <person name="Hu X."/>
            <person name="Zhang S."/>
            <person name="Zheng H."/>
            <person name="Huang Y."/>
            <person name="Zhou Y."/>
            <person name="Wang S."/>
            <person name="Zhao G.P."/>
            <person name="Liu X."/>
            <person name="St Leger R.J."/>
            <person name="Wang C."/>
        </authorList>
    </citation>
    <scope>NUCLEOTIDE SEQUENCE [LARGE SCALE GENOMIC DNA]</scope>
    <source>
        <strain evidence="2 3">CM01</strain>
    </source>
</reference>
<dbReference type="AlphaFoldDB" id="G3JT91"/>
<dbReference type="RefSeq" id="XP_006673483.1">
    <property type="nucleotide sequence ID" value="XM_006673420.1"/>
</dbReference>